<dbReference type="InterPro" id="IPR036047">
    <property type="entry name" value="F-box-like_dom_sf"/>
</dbReference>
<dbReference type="SUPFAM" id="SSF81383">
    <property type="entry name" value="F-box domain"/>
    <property type="match status" value="1"/>
</dbReference>
<gene>
    <name evidence="3" type="primary">LOC106808327</name>
</gene>
<dbReference type="Gene3D" id="3.80.10.10">
    <property type="entry name" value="Ribonuclease Inhibitor"/>
    <property type="match status" value="1"/>
</dbReference>
<organism evidence="2 3">
    <name type="scientific">Priapulus caudatus</name>
    <name type="common">Priapulid worm</name>
    <dbReference type="NCBI Taxonomy" id="37621"/>
    <lineage>
        <taxon>Eukaryota</taxon>
        <taxon>Metazoa</taxon>
        <taxon>Ecdysozoa</taxon>
        <taxon>Scalidophora</taxon>
        <taxon>Priapulida</taxon>
        <taxon>Priapulimorpha</taxon>
        <taxon>Priapulimorphida</taxon>
        <taxon>Priapulidae</taxon>
        <taxon>Priapulus</taxon>
    </lineage>
</organism>
<evidence type="ECO:0000313" key="2">
    <source>
        <dbReference type="Proteomes" id="UP000695022"/>
    </source>
</evidence>
<sequence length="499" mass="56745">MYSSFQRSYVRHGYQRNSIHRNTQYRKSIIEILRWTMPDWETLPNLALVRIFSYLSTVDKLAVSSVCQQWIEAANHPLLWRRADITSTLCEQDRRDLVQSYSAHIRHVNISGLTSSELRSFVEVLRDGAAVGLCLESLSIDFPVAEQRGADADLIPELRQLFAVVTTLRRFSVRNTRIACAFYMLSPDPMAEVLQNCAEGLHTFELINYTLLKFSKPLAHIGACRHLVRLVVSPQHLGETVLLSLVTVATLRAITIICNRYTSRQNCHIIPSSRWTEFAVRAPKVRVEFYAHSLAAFAHLLMDAMPLSLVYFEDVLTFDCIRNVKQYSDSLETFAFVNGFNDVDKPSTNRTRTPTHGGANRNAAVAANGVVLRRHVVAPPPALSPTTSSPVFDSHMITFVSACKRLHTFVFSEAISCSVLLLMVDLCPRLRVVRVRRACLVLDGQRSNVFKETTLSQRSLWFKSYASHLPDFEKQMSLMLRYPWQPLSDADFVMLCKRL</sequence>
<accession>A0ABM1E2R2</accession>
<feature type="domain" description="F-box" evidence="1">
    <location>
        <begin position="37"/>
        <end position="83"/>
    </location>
</feature>
<protein>
    <submittedName>
        <fullName evidence="3">F-box/LRR-repeat protein 21-like</fullName>
    </submittedName>
</protein>
<dbReference type="InterPro" id="IPR032675">
    <property type="entry name" value="LRR_dom_sf"/>
</dbReference>
<dbReference type="PANTHER" id="PTHR20872:SF1">
    <property type="entry name" value="F-BOX DOMAIN-CONTAINING PROTEIN"/>
    <property type="match status" value="1"/>
</dbReference>
<evidence type="ECO:0000313" key="3">
    <source>
        <dbReference type="RefSeq" id="XP_014666483.1"/>
    </source>
</evidence>
<dbReference type="InterPro" id="IPR001810">
    <property type="entry name" value="F-box_dom"/>
</dbReference>
<dbReference type="PANTHER" id="PTHR20872">
    <property type="match status" value="1"/>
</dbReference>
<evidence type="ECO:0000259" key="1">
    <source>
        <dbReference type="PROSITE" id="PS50181"/>
    </source>
</evidence>
<dbReference type="RefSeq" id="XP_014666483.1">
    <property type="nucleotide sequence ID" value="XM_014810997.1"/>
</dbReference>
<dbReference type="GeneID" id="106808327"/>
<dbReference type="SMART" id="SM00256">
    <property type="entry name" value="FBOX"/>
    <property type="match status" value="1"/>
</dbReference>
<dbReference type="PROSITE" id="PS50181">
    <property type="entry name" value="FBOX"/>
    <property type="match status" value="1"/>
</dbReference>
<dbReference type="Pfam" id="PF12937">
    <property type="entry name" value="F-box-like"/>
    <property type="match status" value="1"/>
</dbReference>
<proteinExistence type="predicted"/>
<reference evidence="3" key="1">
    <citation type="submission" date="2025-08" db="UniProtKB">
        <authorList>
            <consortium name="RefSeq"/>
        </authorList>
    </citation>
    <scope>IDENTIFICATION</scope>
</reference>
<dbReference type="Gene3D" id="1.20.1280.50">
    <property type="match status" value="1"/>
</dbReference>
<keyword evidence="2" id="KW-1185">Reference proteome</keyword>
<name>A0ABM1E2R2_PRICU</name>
<dbReference type="Proteomes" id="UP000695022">
    <property type="component" value="Unplaced"/>
</dbReference>